<proteinExistence type="inferred from homology"/>
<dbReference type="PANTHER" id="PTHR47505:SF1">
    <property type="entry name" value="DNA UTILIZATION PROTEIN YHGH"/>
    <property type="match status" value="1"/>
</dbReference>
<dbReference type="CDD" id="cd06223">
    <property type="entry name" value="PRTases_typeI"/>
    <property type="match status" value="1"/>
</dbReference>
<gene>
    <name evidence="2" type="ORF">CYPRO_2959</name>
</gene>
<evidence type="ECO:0000313" key="2">
    <source>
        <dbReference type="EMBL" id="AXJ02196.1"/>
    </source>
</evidence>
<keyword evidence="3" id="KW-1185">Reference proteome</keyword>
<evidence type="ECO:0000256" key="1">
    <source>
        <dbReference type="ARBA" id="ARBA00008007"/>
    </source>
</evidence>
<dbReference type="SUPFAM" id="SSF53271">
    <property type="entry name" value="PRTase-like"/>
    <property type="match status" value="1"/>
</dbReference>
<comment type="similarity">
    <text evidence="1">Belongs to the ComF/GntX family.</text>
</comment>
<dbReference type="KEGG" id="cprv:CYPRO_2959"/>
<accession>A0A345UNZ4</accession>
<protein>
    <submittedName>
        <fullName evidence="2">ComF family protein</fullName>
    </submittedName>
</protein>
<dbReference type="InterPro" id="IPR051910">
    <property type="entry name" value="ComF/GntX_DNA_util-trans"/>
</dbReference>
<dbReference type="AlphaFoldDB" id="A0A345UNZ4"/>
<evidence type="ECO:0000313" key="3">
    <source>
        <dbReference type="Proteomes" id="UP000254808"/>
    </source>
</evidence>
<dbReference type="RefSeq" id="WP_114985316.1">
    <property type="nucleotide sequence ID" value="NZ_CP027806.1"/>
</dbReference>
<name>A0A345UNZ4_9BACT</name>
<dbReference type="InterPro" id="IPR000836">
    <property type="entry name" value="PRTase_dom"/>
</dbReference>
<organism evidence="2 3">
    <name type="scientific">Cyclonatronum proteinivorum</name>
    <dbReference type="NCBI Taxonomy" id="1457365"/>
    <lineage>
        <taxon>Bacteria</taxon>
        <taxon>Pseudomonadati</taxon>
        <taxon>Balneolota</taxon>
        <taxon>Balneolia</taxon>
        <taxon>Balneolales</taxon>
        <taxon>Cyclonatronaceae</taxon>
        <taxon>Cyclonatronum</taxon>
    </lineage>
</organism>
<reference evidence="2 3" key="1">
    <citation type="submission" date="2018-03" db="EMBL/GenBank/DDBJ databases">
        <title>Phenotypic and genomic properties of Cyclonatronum proteinivorum gen. nov., sp. nov., a haloalkaliphilic bacteroidete from soda lakes possessing Na+-translocating rhodopsin.</title>
        <authorList>
            <person name="Toshchakov S.V."/>
            <person name="Korzhenkov A."/>
            <person name="Samarov N.I."/>
            <person name="Kublanov I.V."/>
            <person name="Muntyan M.S."/>
            <person name="Sorokin D.Y."/>
        </authorList>
    </citation>
    <scope>NUCLEOTIDE SEQUENCE [LARGE SCALE GENOMIC DNA]</scope>
    <source>
        <strain evidence="2 3">Omega</strain>
    </source>
</reference>
<dbReference type="OrthoDB" id="9779910at2"/>
<dbReference type="Proteomes" id="UP000254808">
    <property type="component" value="Chromosome"/>
</dbReference>
<sequence length="255" mass="28149">MRPELPGNTSPETQPEQHLTGFRALVQGLLSVAFPVNCMGCGTALPARDRLLCERCPHERFSDPNPSNALTCEKLLLPEGILFQDALWKYDKGGLLNQIIHLLKYEGMAAVGEEVGYYAGRRLQERHIEGARRFESGAPVLLLPVPLHPKREQKRGYNQARQIALGMSRATALPVADPQLVVRQKNTKTQTRFSLSERMVNLKGAFRLTDFSLVQGRHVIIVDDVFTTGSTAFTLAGVLQEAKPASVSVFTIGMA</sequence>
<dbReference type="EMBL" id="CP027806">
    <property type="protein sequence ID" value="AXJ02196.1"/>
    <property type="molecule type" value="Genomic_DNA"/>
</dbReference>
<dbReference type="Gene3D" id="3.40.50.2020">
    <property type="match status" value="1"/>
</dbReference>
<dbReference type="InterPro" id="IPR029057">
    <property type="entry name" value="PRTase-like"/>
</dbReference>
<dbReference type="PANTHER" id="PTHR47505">
    <property type="entry name" value="DNA UTILIZATION PROTEIN YHGH"/>
    <property type="match status" value="1"/>
</dbReference>